<dbReference type="AlphaFoldDB" id="A0A4R0NFD5"/>
<organism evidence="1 2">
    <name type="scientific">Pedobacter hiemivivus</name>
    <dbReference type="NCBI Taxonomy" id="2530454"/>
    <lineage>
        <taxon>Bacteria</taxon>
        <taxon>Pseudomonadati</taxon>
        <taxon>Bacteroidota</taxon>
        <taxon>Sphingobacteriia</taxon>
        <taxon>Sphingobacteriales</taxon>
        <taxon>Sphingobacteriaceae</taxon>
        <taxon>Pedobacter</taxon>
    </lineage>
</organism>
<evidence type="ECO:0000313" key="2">
    <source>
        <dbReference type="Proteomes" id="UP000291117"/>
    </source>
</evidence>
<dbReference type="EMBL" id="SJSM01000002">
    <property type="protein sequence ID" value="TCC98447.1"/>
    <property type="molecule type" value="Genomic_DNA"/>
</dbReference>
<dbReference type="OrthoDB" id="773318at2"/>
<dbReference type="Proteomes" id="UP000291117">
    <property type="component" value="Unassembled WGS sequence"/>
</dbReference>
<comment type="caution">
    <text evidence="1">The sequence shown here is derived from an EMBL/GenBank/DDBJ whole genome shotgun (WGS) entry which is preliminary data.</text>
</comment>
<gene>
    <name evidence="1" type="ORF">EZ444_03955</name>
</gene>
<proteinExistence type="predicted"/>
<name>A0A4R0NFD5_9SPHI</name>
<accession>A0A4R0NFD5</accession>
<sequence length="71" mass="8155">MKNFRPTGKRTITPQKAIKILQQNGTIITETEAELILDFMYKFAKLSVKQMINKASGEKSPEVKTPRKLFK</sequence>
<evidence type="ECO:0000313" key="1">
    <source>
        <dbReference type="EMBL" id="TCC98447.1"/>
    </source>
</evidence>
<dbReference type="RefSeq" id="WP_131607430.1">
    <property type="nucleotide sequence ID" value="NZ_SJSM01000002.1"/>
</dbReference>
<reference evidence="1 2" key="1">
    <citation type="submission" date="2019-02" db="EMBL/GenBank/DDBJ databases">
        <title>Pedobacter sp. RP-3-8 sp. nov., isolated from Arctic soil.</title>
        <authorList>
            <person name="Dahal R.H."/>
        </authorList>
    </citation>
    <scope>NUCLEOTIDE SEQUENCE [LARGE SCALE GENOMIC DNA]</scope>
    <source>
        <strain evidence="1 2">RP-3-8</strain>
    </source>
</reference>
<keyword evidence="2" id="KW-1185">Reference proteome</keyword>
<protein>
    <submittedName>
        <fullName evidence="1">Uncharacterized protein</fullName>
    </submittedName>
</protein>